<keyword evidence="1" id="KW-0547">Nucleotide-binding</keyword>
<evidence type="ECO:0000256" key="1">
    <source>
        <dbReference type="ARBA" id="ARBA00022741"/>
    </source>
</evidence>
<accession>A0A1I2JVJ3</accession>
<evidence type="ECO:0000313" key="5">
    <source>
        <dbReference type="Proteomes" id="UP000199513"/>
    </source>
</evidence>
<dbReference type="InterPro" id="IPR050334">
    <property type="entry name" value="Molybdenum_import_ModC"/>
</dbReference>
<dbReference type="Pfam" id="PF00005">
    <property type="entry name" value="ABC_tran"/>
    <property type="match status" value="2"/>
</dbReference>
<dbReference type="OrthoDB" id="9789994at2"/>
<name>A0A1I2JVJ3_9BACT</name>
<dbReference type="AlphaFoldDB" id="A0A1I2JVJ3"/>
<dbReference type="PANTHER" id="PTHR43514:SF4">
    <property type="entry name" value="ABC TRANSPORTER I FAMILY MEMBER 10"/>
    <property type="match status" value="1"/>
</dbReference>
<organism evidence="4 5">
    <name type="scientific">Thermoflexibacter ruber</name>
    <dbReference type="NCBI Taxonomy" id="1003"/>
    <lineage>
        <taxon>Bacteria</taxon>
        <taxon>Pseudomonadati</taxon>
        <taxon>Bacteroidota</taxon>
        <taxon>Cytophagia</taxon>
        <taxon>Cytophagales</taxon>
        <taxon>Thermoflexibacteraceae</taxon>
        <taxon>Thermoflexibacter</taxon>
    </lineage>
</organism>
<dbReference type="Gene3D" id="3.40.50.300">
    <property type="entry name" value="P-loop containing nucleotide triphosphate hydrolases"/>
    <property type="match status" value="2"/>
</dbReference>
<evidence type="ECO:0000313" key="4">
    <source>
        <dbReference type="EMBL" id="SFF58855.1"/>
    </source>
</evidence>
<evidence type="ECO:0000259" key="3">
    <source>
        <dbReference type="PROSITE" id="PS50893"/>
    </source>
</evidence>
<dbReference type="EMBL" id="FONY01000070">
    <property type="protein sequence ID" value="SFF58855.1"/>
    <property type="molecule type" value="Genomic_DNA"/>
</dbReference>
<dbReference type="PROSITE" id="PS50893">
    <property type="entry name" value="ABC_TRANSPORTER_2"/>
    <property type="match status" value="2"/>
</dbReference>
<dbReference type="InterPro" id="IPR027417">
    <property type="entry name" value="P-loop_NTPase"/>
</dbReference>
<proteinExistence type="predicted"/>
<gene>
    <name evidence="4" type="ORF">SAMN04488541_10708</name>
</gene>
<reference evidence="4 5" key="1">
    <citation type="submission" date="2016-10" db="EMBL/GenBank/DDBJ databases">
        <authorList>
            <person name="de Groot N.N."/>
        </authorList>
    </citation>
    <scope>NUCLEOTIDE SEQUENCE [LARGE SCALE GENOMIC DNA]</scope>
    <source>
        <strain>GEY</strain>
        <strain evidence="5">DSM 9560</strain>
    </source>
</reference>
<dbReference type="InterPro" id="IPR003439">
    <property type="entry name" value="ABC_transporter-like_ATP-bd"/>
</dbReference>
<dbReference type="SUPFAM" id="SSF52540">
    <property type="entry name" value="P-loop containing nucleoside triphosphate hydrolases"/>
    <property type="match status" value="2"/>
</dbReference>
<dbReference type="SMART" id="SM00382">
    <property type="entry name" value="AAA"/>
    <property type="match status" value="2"/>
</dbReference>
<dbReference type="RefSeq" id="WP_091549458.1">
    <property type="nucleotide sequence ID" value="NZ_FONY01000070.1"/>
</dbReference>
<keyword evidence="2 4" id="KW-0067">ATP-binding</keyword>
<dbReference type="STRING" id="1003.SAMN04488541_10708"/>
<dbReference type="GO" id="GO:0016887">
    <property type="term" value="F:ATP hydrolysis activity"/>
    <property type="evidence" value="ECO:0007669"/>
    <property type="project" value="InterPro"/>
</dbReference>
<keyword evidence="5" id="KW-1185">Reference proteome</keyword>
<dbReference type="Proteomes" id="UP000199513">
    <property type="component" value="Unassembled WGS sequence"/>
</dbReference>
<protein>
    <submittedName>
        <fullName evidence="4">Molybdate transport system ATP-binding protein</fullName>
    </submittedName>
</protein>
<feature type="domain" description="ABC transporter" evidence="3">
    <location>
        <begin position="260"/>
        <end position="479"/>
    </location>
</feature>
<dbReference type="InterPro" id="IPR003593">
    <property type="entry name" value="AAA+_ATPase"/>
</dbReference>
<feature type="domain" description="ABC transporter" evidence="3">
    <location>
        <begin position="12"/>
        <end position="246"/>
    </location>
</feature>
<dbReference type="GO" id="GO:0005524">
    <property type="term" value="F:ATP binding"/>
    <property type="evidence" value="ECO:0007669"/>
    <property type="project" value="UniProtKB-KW"/>
</dbReference>
<dbReference type="PANTHER" id="PTHR43514">
    <property type="entry name" value="ABC TRANSPORTER I FAMILY MEMBER 10"/>
    <property type="match status" value="1"/>
</dbReference>
<sequence>MKENTASKQVFLSLQNATFTKSNQLVIRNLNFHIHKGEQWAILGKIGAGKTTLLECLAGKYFLQEGGVNYFFDKEAIALVSFQEQSKLLDYSAFYYQQRYYASQTEGIITAQELLYQSLFQRIDKPQLDSIADLLQLREVLPLEVIKLSNGQKRKLLIAKALLKKPQLLLLDNPYIGLDISTRQVMNELINSLIDSGLQIVLVTNKEDIPQKITHIAEVSNFQVRVLSSLDLIKNYTPNSPPIAIPFIETNKGLDFETTVQFSKVNVSYGAKQILKNIDWTVKKGEKWAVLGNNGSGKSTLLSLIYADHPQSYANDIVLFDYPRGKGETIWDIKKMIGFVSPELHFYLQNTMTAFEIAATGLFDGFTLSRELTENEKHAILALFAYYRFTHLAQRNFLHLSTGEQRLILLIRALVKKPALLIMDEPFQNLDVEYINLSLNLLDTYLTSTDTLIYVTHYQEEIPKCIDNFLYLKDGEIAIK</sequence>
<evidence type="ECO:0000256" key="2">
    <source>
        <dbReference type="ARBA" id="ARBA00022840"/>
    </source>
</evidence>